<reference evidence="9" key="1">
    <citation type="submission" date="2025-08" db="UniProtKB">
        <authorList>
            <consortium name="RefSeq"/>
        </authorList>
    </citation>
    <scope>IDENTIFICATION</scope>
    <source>
        <strain evidence="9">J_2021</strain>
        <tissue evidence="9">Erythrocytes</tissue>
    </source>
</reference>
<feature type="domain" description="CWH43-like N-terminal" evidence="7">
    <location>
        <begin position="10"/>
        <end position="221"/>
    </location>
</feature>
<dbReference type="Pfam" id="PF10277">
    <property type="entry name" value="Frag1"/>
    <property type="match status" value="1"/>
</dbReference>
<feature type="transmembrane region" description="Helical" evidence="6">
    <location>
        <begin position="155"/>
        <end position="177"/>
    </location>
</feature>
<dbReference type="RefSeq" id="XP_041437286.1">
    <property type="nucleotide sequence ID" value="XM_041581352.1"/>
</dbReference>
<protein>
    <submittedName>
        <fullName evidence="9">DNA damage-regulated autophagy modulator protein 1-like</fullName>
    </submittedName>
</protein>
<evidence type="ECO:0000256" key="5">
    <source>
        <dbReference type="ARBA" id="ARBA00023136"/>
    </source>
</evidence>
<dbReference type="GeneID" id="121399780"/>
<dbReference type="AlphaFoldDB" id="A0A8J1M7J3"/>
<evidence type="ECO:0000259" key="7">
    <source>
        <dbReference type="Pfam" id="PF10277"/>
    </source>
</evidence>
<comment type="similarity">
    <text evidence="2">Belongs to the DRAM/TMEM150 family.</text>
</comment>
<name>A0A8J1M7J3_XENLA</name>
<comment type="subcellular location">
    <subcellularLocation>
        <location evidence="1">Endomembrane system</location>
        <topology evidence="1">Multi-pass membrane protein</topology>
    </subcellularLocation>
</comment>
<evidence type="ECO:0000256" key="2">
    <source>
        <dbReference type="ARBA" id="ARBA00006565"/>
    </source>
</evidence>
<dbReference type="InterPro" id="IPR019402">
    <property type="entry name" value="CWH43_N"/>
</dbReference>
<dbReference type="PANTHER" id="PTHR21324">
    <property type="entry name" value="FASTING-INDUCIBLE INTEGRAL MEMBRANE PROTEIN TM6P1-RELATED"/>
    <property type="match status" value="1"/>
</dbReference>
<keyword evidence="5 6" id="KW-0472">Membrane</keyword>
<evidence type="ECO:0000256" key="6">
    <source>
        <dbReference type="SAM" id="Phobius"/>
    </source>
</evidence>
<dbReference type="InterPro" id="IPR050911">
    <property type="entry name" value="DRAM/TMEM150_Autophagy_Mod"/>
</dbReference>
<dbReference type="KEGG" id="xla:121399780"/>
<feature type="transmembrane region" description="Helical" evidence="6">
    <location>
        <begin position="54"/>
        <end position="73"/>
    </location>
</feature>
<feature type="transmembrane region" description="Helical" evidence="6">
    <location>
        <begin position="118"/>
        <end position="143"/>
    </location>
</feature>
<dbReference type="OrthoDB" id="191706at2759"/>
<feature type="transmembrane region" description="Helical" evidence="6">
    <location>
        <begin position="93"/>
        <end position="112"/>
    </location>
</feature>
<evidence type="ECO:0000256" key="3">
    <source>
        <dbReference type="ARBA" id="ARBA00022692"/>
    </source>
</evidence>
<proteinExistence type="inferred from homology"/>
<evidence type="ECO:0000256" key="4">
    <source>
        <dbReference type="ARBA" id="ARBA00022989"/>
    </source>
</evidence>
<dbReference type="Proteomes" id="UP000186698">
    <property type="component" value="Chromosome 2L"/>
</dbReference>
<dbReference type="GO" id="GO:0010506">
    <property type="term" value="P:regulation of autophagy"/>
    <property type="evidence" value="ECO:0000318"/>
    <property type="project" value="GO_Central"/>
</dbReference>
<gene>
    <name evidence="9" type="primary">LOC121399780</name>
</gene>
<evidence type="ECO:0000256" key="1">
    <source>
        <dbReference type="ARBA" id="ARBA00004127"/>
    </source>
</evidence>
<accession>A0A8J1M7J3</accession>
<keyword evidence="4 6" id="KW-1133">Transmembrane helix</keyword>
<feature type="transmembrane region" description="Helical" evidence="6">
    <location>
        <begin position="200"/>
        <end position="217"/>
    </location>
</feature>
<evidence type="ECO:0000313" key="9">
    <source>
        <dbReference type="RefSeq" id="XP_041437286.1"/>
    </source>
</evidence>
<evidence type="ECO:0000313" key="8">
    <source>
        <dbReference type="Proteomes" id="UP000186698"/>
    </source>
</evidence>
<keyword evidence="8" id="KW-1185">Reference proteome</keyword>
<organism evidence="8 9">
    <name type="scientific">Xenopus laevis</name>
    <name type="common">African clawed frog</name>
    <dbReference type="NCBI Taxonomy" id="8355"/>
    <lineage>
        <taxon>Eukaryota</taxon>
        <taxon>Metazoa</taxon>
        <taxon>Chordata</taxon>
        <taxon>Craniata</taxon>
        <taxon>Vertebrata</taxon>
        <taxon>Euteleostomi</taxon>
        <taxon>Amphibia</taxon>
        <taxon>Batrachia</taxon>
        <taxon>Anura</taxon>
        <taxon>Pipoidea</taxon>
        <taxon>Pipidae</taxon>
        <taxon>Xenopodinae</taxon>
        <taxon>Xenopus</taxon>
        <taxon>Xenopus</taxon>
    </lineage>
</organism>
<dbReference type="PANTHER" id="PTHR21324:SF11">
    <property type="entry name" value="DNA DAMAGE-REGULATED AUTOPHAGY MODULATOR PROTEIN 1"/>
    <property type="match status" value="1"/>
</dbReference>
<dbReference type="GO" id="GO:0005764">
    <property type="term" value="C:lysosome"/>
    <property type="evidence" value="ECO:0000318"/>
    <property type="project" value="GO_Central"/>
</dbReference>
<sequence>MKFCCFNTLAIVPVLWSVLMFLGFVSGYIVAVTLGHLEPFVPYISDLGLNAPESYIFSAVCTLSAILGAITMYGEYKYFKLSNPNGKDLHNKIILGNGLLSCVGILIAGYFQEFEYEYVHLIGAVLAFGQANLYAICHCYYYYKLSLWKDNTRLFLFRVALASSLTSIFLCLSLLFIGCKIYDHSCMLADWDFPFRQECATMEWFELIGICIFLLTLKKEMQQLGFRVPKSLKEDWIVKTEKCYDDVEAPEDPISG</sequence>
<dbReference type="GO" id="GO:0012505">
    <property type="term" value="C:endomembrane system"/>
    <property type="evidence" value="ECO:0007669"/>
    <property type="project" value="UniProtKB-SubCell"/>
</dbReference>
<feature type="transmembrane region" description="Helical" evidence="6">
    <location>
        <begin position="12"/>
        <end position="34"/>
    </location>
</feature>
<keyword evidence="3 6" id="KW-0812">Transmembrane</keyword>